<dbReference type="InterPro" id="IPR049072">
    <property type="entry name" value="MPH2_C"/>
</dbReference>
<evidence type="ECO:0000313" key="4">
    <source>
        <dbReference type="Proteomes" id="UP000198341"/>
    </source>
</evidence>
<sequence length="222" mass="23363">MFAALGTNNTLGTTVVSSSSASSSNIKRRRSNVKCAASSSERRHRSDKVQNNFNEKKQQTRREVMKFAALAPALFSALPAVAILQGNDEEDEAFLAKAKANRNAKLQDERSKQAKYAGEKLGRSTGDVAALQLAVYKISKAGSLIDQDSIYGAGAELESGNWEKELAKSEFGTDALTSTVGALKKACASGDANGAKKAYVSTASALKEAANAAGVAAQLKKL</sequence>
<accession>K8EI53</accession>
<dbReference type="KEGG" id="bpg:Bathy08g00870"/>
<feature type="region of interest" description="Disordered" evidence="1">
    <location>
        <begin position="13"/>
        <end position="60"/>
    </location>
</feature>
<feature type="compositionally biased region" description="Low complexity" evidence="1">
    <location>
        <begin position="13"/>
        <end position="24"/>
    </location>
</feature>
<dbReference type="eggNOG" id="ENOG502QTFN">
    <property type="taxonomic scope" value="Eukaryota"/>
</dbReference>
<dbReference type="AlphaFoldDB" id="K8EI53"/>
<dbReference type="PANTHER" id="PTHR35742:SF1">
    <property type="entry name" value="THYLAKOID LUMENAL 16.5 KDA PROTEIN, CHLOROPLASTIC"/>
    <property type="match status" value="1"/>
</dbReference>
<gene>
    <name evidence="3" type="ORF">Bathy08g00870</name>
</gene>
<feature type="domain" description="Maintenance of Photosystem II under High light 2 C-terminal" evidence="2">
    <location>
        <begin position="130"/>
        <end position="222"/>
    </location>
</feature>
<evidence type="ECO:0000259" key="2">
    <source>
        <dbReference type="Pfam" id="PF20675"/>
    </source>
</evidence>
<dbReference type="OrthoDB" id="1924976at2759"/>
<dbReference type="PANTHER" id="PTHR35742">
    <property type="entry name" value="THYLAKOID LUMENAL 16.5 KDA PROTEIN, CHLOROPLASTIC"/>
    <property type="match status" value="1"/>
</dbReference>
<name>K8EI53_9CHLO</name>
<dbReference type="GeneID" id="19014066"/>
<dbReference type="RefSeq" id="XP_007511711.1">
    <property type="nucleotide sequence ID" value="XM_007511649.1"/>
</dbReference>
<evidence type="ECO:0000256" key="1">
    <source>
        <dbReference type="SAM" id="MobiDB-lite"/>
    </source>
</evidence>
<keyword evidence="4" id="KW-1185">Reference proteome</keyword>
<dbReference type="Proteomes" id="UP000198341">
    <property type="component" value="Chromosome 8"/>
</dbReference>
<dbReference type="GO" id="GO:0010206">
    <property type="term" value="P:photosystem II repair"/>
    <property type="evidence" value="ECO:0007669"/>
    <property type="project" value="InterPro"/>
</dbReference>
<protein>
    <recommendedName>
        <fullName evidence="2">Maintenance of Photosystem II under High light 2 C-terminal domain-containing protein</fullName>
    </recommendedName>
</protein>
<dbReference type="EMBL" id="FO082271">
    <property type="protein sequence ID" value="CCO17832.1"/>
    <property type="molecule type" value="Genomic_DNA"/>
</dbReference>
<organism evidence="3 4">
    <name type="scientific">Bathycoccus prasinos</name>
    <dbReference type="NCBI Taxonomy" id="41875"/>
    <lineage>
        <taxon>Eukaryota</taxon>
        <taxon>Viridiplantae</taxon>
        <taxon>Chlorophyta</taxon>
        <taxon>Mamiellophyceae</taxon>
        <taxon>Mamiellales</taxon>
        <taxon>Bathycoccaceae</taxon>
        <taxon>Bathycoccus</taxon>
    </lineage>
</organism>
<dbReference type="Pfam" id="PF20675">
    <property type="entry name" value="MPH2"/>
    <property type="match status" value="1"/>
</dbReference>
<proteinExistence type="predicted"/>
<reference evidence="3 4" key="1">
    <citation type="submission" date="2011-10" db="EMBL/GenBank/DDBJ databases">
        <authorList>
            <person name="Genoscope - CEA"/>
        </authorList>
    </citation>
    <scope>NUCLEOTIDE SEQUENCE [LARGE SCALE GENOMIC DNA]</scope>
    <source>
        <strain evidence="3 4">RCC 1105</strain>
    </source>
</reference>
<evidence type="ECO:0000313" key="3">
    <source>
        <dbReference type="EMBL" id="CCO17832.1"/>
    </source>
</evidence>
<dbReference type="InterPro" id="IPR038862">
    <property type="entry name" value="MPH2"/>
</dbReference>